<dbReference type="PANTHER" id="PTHR28019">
    <property type="entry name" value="CELL MEMBRANE PROTEIN YLR413W-RELATED"/>
    <property type="match status" value="1"/>
</dbReference>
<name>A0ABR4H0A8_9EURO</name>
<accession>A0ABR4H0A8</accession>
<keyword evidence="3" id="KW-1185">Reference proteome</keyword>
<dbReference type="InterPro" id="IPR052413">
    <property type="entry name" value="SUR7_domain"/>
</dbReference>
<keyword evidence="1" id="KW-0472">Membrane</keyword>
<comment type="caution">
    <text evidence="2">The sequence shown here is derived from an EMBL/GenBank/DDBJ whole genome shotgun (WGS) entry which is preliminary data.</text>
</comment>
<evidence type="ECO:0000313" key="3">
    <source>
        <dbReference type="Proteomes" id="UP001610334"/>
    </source>
</evidence>
<organism evidence="2 3">
    <name type="scientific">Aspergillus granulosus</name>
    <dbReference type="NCBI Taxonomy" id="176169"/>
    <lineage>
        <taxon>Eukaryota</taxon>
        <taxon>Fungi</taxon>
        <taxon>Dikarya</taxon>
        <taxon>Ascomycota</taxon>
        <taxon>Pezizomycotina</taxon>
        <taxon>Eurotiomycetes</taxon>
        <taxon>Eurotiomycetidae</taxon>
        <taxon>Eurotiales</taxon>
        <taxon>Aspergillaceae</taxon>
        <taxon>Aspergillus</taxon>
        <taxon>Aspergillus subgen. Nidulantes</taxon>
    </lineage>
</organism>
<keyword evidence="1" id="KW-0812">Transmembrane</keyword>
<dbReference type="Pfam" id="PF06687">
    <property type="entry name" value="SUR7"/>
    <property type="match status" value="1"/>
</dbReference>
<gene>
    <name evidence="2" type="ORF">BJX63DRAFT_424302</name>
</gene>
<feature type="transmembrane region" description="Helical" evidence="1">
    <location>
        <begin position="89"/>
        <end position="112"/>
    </location>
</feature>
<sequence length="131" mass="14227">MAARYTTRPPIPKGPDRLHSLLPEYYAVGLWSYCEGKQGAQAFSSCTGPSASFSFDLVNLLSSRLGQANGVLADWTQPVLKGYRRVSHWIVAAYMMAFIAAFIAVVTGLVGFPLAKLVTVISSAVSQQEKR</sequence>
<dbReference type="EMBL" id="JBFXLT010000102">
    <property type="protein sequence ID" value="KAL2808868.1"/>
    <property type="molecule type" value="Genomic_DNA"/>
</dbReference>
<reference evidence="2 3" key="1">
    <citation type="submission" date="2024-07" db="EMBL/GenBank/DDBJ databases">
        <title>Section-level genome sequencing and comparative genomics of Aspergillus sections Usti and Cavernicolus.</title>
        <authorList>
            <consortium name="Lawrence Berkeley National Laboratory"/>
            <person name="Nybo J.L."/>
            <person name="Vesth T.C."/>
            <person name="Theobald S."/>
            <person name="Frisvad J.C."/>
            <person name="Larsen T.O."/>
            <person name="Kjaerboelling I."/>
            <person name="Rothschild-Mancinelli K."/>
            <person name="Lyhne E.K."/>
            <person name="Kogle M.E."/>
            <person name="Barry K."/>
            <person name="Clum A."/>
            <person name="Na H."/>
            <person name="Ledsgaard L."/>
            <person name="Lin J."/>
            <person name="Lipzen A."/>
            <person name="Kuo A."/>
            <person name="Riley R."/>
            <person name="Mondo S."/>
            <person name="Labutti K."/>
            <person name="Haridas S."/>
            <person name="Pangalinan J."/>
            <person name="Salamov A.A."/>
            <person name="Simmons B.A."/>
            <person name="Magnuson J.K."/>
            <person name="Chen J."/>
            <person name="Drula E."/>
            <person name="Henrissat B."/>
            <person name="Wiebenga A."/>
            <person name="Lubbers R.J."/>
            <person name="Gomes A.C."/>
            <person name="Makela M.R."/>
            <person name="Stajich J."/>
            <person name="Grigoriev I.V."/>
            <person name="Mortensen U.H."/>
            <person name="De Vries R.P."/>
            <person name="Baker S.E."/>
            <person name="Andersen M.R."/>
        </authorList>
    </citation>
    <scope>NUCLEOTIDE SEQUENCE [LARGE SCALE GENOMIC DNA]</scope>
    <source>
        <strain evidence="2 3">CBS 588.65</strain>
    </source>
</reference>
<proteinExistence type="predicted"/>
<dbReference type="PANTHER" id="PTHR28019:SF2">
    <property type="entry name" value="CELL MEMBRANE PROTEIN YLR413W-RELATED"/>
    <property type="match status" value="1"/>
</dbReference>
<evidence type="ECO:0000313" key="2">
    <source>
        <dbReference type="EMBL" id="KAL2808868.1"/>
    </source>
</evidence>
<dbReference type="InterPro" id="IPR009571">
    <property type="entry name" value="SUR7/Rim9-like_fungi"/>
</dbReference>
<protein>
    <submittedName>
        <fullName evidence="2">Uncharacterized protein</fullName>
    </submittedName>
</protein>
<evidence type="ECO:0000256" key="1">
    <source>
        <dbReference type="SAM" id="Phobius"/>
    </source>
</evidence>
<keyword evidence="1" id="KW-1133">Transmembrane helix</keyword>
<dbReference type="Proteomes" id="UP001610334">
    <property type="component" value="Unassembled WGS sequence"/>
</dbReference>